<dbReference type="PROSITE" id="PS00018">
    <property type="entry name" value="EF_HAND_1"/>
    <property type="match status" value="1"/>
</dbReference>
<dbReference type="Pfam" id="PF13202">
    <property type="entry name" value="EF-hand_5"/>
    <property type="match status" value="3"/>
</dbReference>
<organism evidence="4 5">
    <name type="scientific">Rhizomicrobium palustre</name>
    <dbReference type="NCBI Taxonomy" id="189966"/>
    <lineage>
        <taxon>Bacteria</taxon>
        <taxon>Pseudomonadati</taxon>
        <taxon>Pseudomonadota</taxon>
        <taxon>Alphaproteobacteria</taxon>
        <taxon>Micropepsales</taxon>
        <taxon>Micropepsaceae</taxon>
        <taxon>Rhizomicrobium</taxon>
    </lineage>
</organism>
<dbReference type="EMBL" id="JAASRM010000001">
    <property type="protein sequence ID" value="NIK89503.1"/>
    <property type="molecule type" value="Genomic_DNA"/>
</dbReference>
<keyword evidence="2" id="KW-0732">Signal</keyword>
<proteinExistence type="predicted"/>
<keyword evidence="5" id="KW-1185">Reference proteome</keyword>
<feature type="compositionally biased region" description="Basic and acidic residues" evidence="1">
    <location>
        <begin position="140"/>
        <end position="150"/>
    </location>
</feature>
<feature type="region of interest" description="Disordered" evidence="1">
    <location>
        <begin position="128"/>
        <end position="175"/>
    </location>
</feature>
<dbReference type="Proteomes" id="UP000570514">
    <property type="component" value="Unassembled WGS sequence"/>
</dbReference>
<feature type="domain" description="EF-hand" evidence="3">
    <location>
        <begin position="113"/>
        <end position="148"/>
    </location>
</feature>
<dbReference type="RefSeq" id="WP_167083586.1">
    <property type="nucleotide sequence ID" value="NZ_BAAADC010000001.1"/>
</dbReference>
<feature type="chain" id="PRO_5032622311" description="EF-hand domain-containing protein" evidence="2">
    <location>
        <begin position="21"/>
        <end position="175"/>
    </location>
</feature>
<feature type="signal peptide" evidence="2">
    <location>
        <begin position="1"/>
        <end position="20"/>
    </location>
</feature>
<dbReference type="PROSITE" id="PS51257">
    <property type="entry name" value="PROKAR_LIPOPROTEIN"/>
    <property type="match status" value="1"/>
</dbReference>
<accession>A0A846N1M3</accession>
<sequence length="175" mass="18873">MRTKLLGAAALSVLALVLSACGGGGERMPVHVGEEWHGPILILRRYAGPDGYLTRKQLEEGLRKDFDAADLNHDGVLQPDEARVVNQARWKEDQSAISPLQDWNGDGVIDFNEFAATARALFNQVDRDGNGVLTPQELRISGKDGTKTGPDDAPQDGKQGAPEREHRRGGHGTAG</sequence>
<protein>
    <recommendedName>
        <fullName evidence="3">EF-hand domain-containing protein</fullName>
    </recommendedName>
</protein>
<dbReference type="InterPro" id="IPR002048">
    <property type="entry name" value="EF_hand_dom"/>
</dbReference>
<dbReference type="SUPFAM" id="SSF47473">
    <property type="entry name" value="EF-hand"/>
    <property type="match status" value="1"/>
</dbReference>
<dbReference type="GO" id="GO:0005509">
    <property type="term" value="F:calcium ion binding"/>
    <property type="evidence" value="ECO:0007669"/>
    <property type="project" value="InterPro"/>
</dbReference>
<dbReference type="InterPro" id="IPR018247">
    <property type="entry name" value="EF_Hand_1_Ca_BS"/>
</dbReference>
<gene>
    <name evidence="4" type="ORF">FHS83_002821</name>
</gene>
<dbReference type="InterPro" id="IPR011992">
    <property type="entry name" value="EF-hand-dom_pair"/>
</dbReference>
<dbReference type="PROSITE" id="PS50222">
    <property type="entry name" value="EF_HAND_2"/>
    <property type="match status" value="1"/>
</dbReference>
<evidence type="ECO:0000256" key="2">
    <source>
        <dbReference type="SAM" id="SignalP"/>
    </source>
</evidence>
<name>A0A846N1M3_9PROT</name>
<evidence type="ECO:0000313" key="4">
    <source>
        <dbReference type="EMBL" id="NIK89503.1"/>
    </source>
</evidence>
<comment type="caution">
    <text evidence="4">The sequence shown here is derived from an EMBL/GenBank/DDBJ whole genome shotgun (WGS) entry which is preliminary data.</text>
</comment>
<dbReference type="Gene3D" id="1.10.238.10">
    <property type="entry name" value="EF-hand"/>
    <property type="match status" value="1"/>
</dbReference>
<dbReference type="AlphaFoldDB" id="A0A846N1M3"/>
<evidence type="ECO:0000259" key="3">
    <source>
        <dbReference type="PROSITE" id="PS50222"/>
    </source>
</evidence>
<reference evidence="4 5" key="1">
    <citation type="submission" date="2020-03" db="EMBL/GenBank/DDBJ databases">
        <title>Genomic Encyclopedia of Type Strains, Phase IV (KMG-IV): sequencing the most valuable type-strain genomes for metagenomic binning, comparative biology and taxonomic classification.</title>
        <authorList>
            <person name="Goeker M."/>
        </authorList>
    </citation>
    <scope>NUCLEOTIDE SEQUENCE [LARGE SCALE GENOMIC DNA]</scope>
    <source>
        <strain evidence="4 5">DSM 19867</strain>
    </source>
</reference>
<evidence type="ECO:0000313" key="5">
    <source>
        <dbReference type="Proteomes" id="UP000570514"/>
    </source>
</evidence>
<evidence type="ECO:0000256" key="1">
    <source>
        <dbReference type="SAM" id="MobiDB-lite"/>
    </source>
</evidence>